<sequence>MDCKKRKKVTTVYLPIADIICKLESENYSDIQFFSTPLFLRKPKKTAQIYLQIRETKKYLLINSLPVKINAKFRKDKIAPPLAPNLLIRSIIDINCFYFNILLFHASSFKIKKNAYVFIGQSGYGKSTIAKSTALDNLLGDDVAVIKKIKGNYYIFTSAFDFYKVGHLRYQQVLLNTIYTIKQAKKNIIRPLTAQDKILCLLENTAFFLFLETGMNNNVKYYDEYTKEKIVTLFYNLIMNLIEKIGIYQLQFTKDTRFLKKINQ</sequence>
<evidence type="ECO:0000313" key="2">
    <source>
        <dbReference type="Proteomes" id="UP000034471"/>
    </source>
</evidence>
<gene>
    <name evidence="1" type="ORF">US54_C0071G0008</name>
</gene>
<dbReference type="EMBL" id="LBTJ01000071">
    <property type="protein sequence ID" value="KKQ36366.1"/>
    <property type="molecule type" value="Genomic_DNA"/>
</dbReference>
<accession>A0A0G0K6V7</accession>
<dbReference type="Proteomes" id="UP000034471">
    <property type="component" value="Unassembled WGS sequence"/>
</dbReference>
<protein>
    <submittedName>
        <fullName evidence="1">Uncharacterized protein</fullName>
    </submittedName>
</protein>
<reference evidence="1 2" key="1">
    <citation type="journal article" date="2015" name="Nature">
        <title>rRNA introns, odd ribosomes, and small enigmatic genomes across a large radiation of phyla.</title>
        <authorList>
            <person name="Brown C.T."/>
            <person name="Hug L.A."/>
            <person name="Thomas B.C."/>
            <person name="Sharon I."/>
            <person name="Castelle C.J."/>
            <person name="Singh A."/>
            <person name="Wilkins M.J."/>
            <person name="Williams K.H."/>
            <person name="Banfield J.F."/>
        </authorList>
    </citation>
    <scope>NUCLEOTIDE SEQUENCE [LARGE SCALE GENOMIC DNA]</scope>
</reference>
<dbReference type="InterPro" id="IPR027417">
    <property type="entry name" value="P-loop_NTPase"/>
</dbReference>
<evidence type="ECO:0000313" key="1">
    <source>
        <dbReference type="EMBL" id="KKQ36366.1"/>
    </source>
</evidence>
<dbReference type="SUPFAM" id="SSF53795">
    <property type="entry name" value="PEP carboxykinase-like"/>
    <property type="match status" value="1"/>
</dbReference>
<organism evidence="1 2">
    <name type="scientific">Candidatus Roizmanbacteria bacterium GW2011_GWA2_37_7</name>
    <dbReference type="NCBI Taxonomy" id="1618481"/>
    <lineage>
        <taxon>Bacteria</taxon>
        <taxon>Candidatus Roizmaniibacteriota</taxon>
    </lineage>
</organism>
<name>A0A0G0K6V7_9BACT</name>
<dbReference type="AlphaFoldDB" id="A0A0G0K6V7"/>
<dbReference type="STRING" id="1618481.US54_C0071G0008"/>
<proteinExistence type="predicted"/>
<comment type="caution">
    <text evidence="1">The sequence shown here is derived from an EMBL/GenBank/DDBJ whole genome shotgun (WGS) entry which is preliminary data.</text>
</comment>
<dbReference type="Gene3D" id="3.40.50.300">
    <property type="entry name" value="P-loop containing nucleotide triphosphate hydrolases"/>
    <property type="match status" value="1"/>
</dbReference>